<gene>
    <name evidence="2" type="ORF">Tco_0953100</name>
</gene>
<evidence type="ECO:0000313" key="3">
    <source>
        <dbReference type="Proteomes" id="UP001151760"/>
    </source>
</evidence>
<dbReference type="EMBL" id="BQNB010015808">
    <property type="protein sequence ID" value="GJT44385.1"/>
    <property type="molecule type" value="Genomic_DNA"/>
</dbReference>
<protein>
    <submittedName>
        <fullName evidence="2">Uncharacterized protein</fullName>
    </submittedName>
</protein>
<accession>A0ABQ5DYX3</accession>
<reference evidence="2" key="1">
    <citation type="journal article" date="2022" name="Int. J. Mol. Sci.">
        <title>Draft Genome of Tanacetum Coccineum: Genomic Comparison of Closely Related Tanacetum-Family Plants.</title>
        <authorList>
            <person name="Yamashiro T."/>
            <person name="Shiraishi A."/>
            <person name="Nakayama K."/>
            <person name="Satake H."/>
        </authorList>
    </citation>
    <scope>NUCLEOTIDE SEQUENCE</scope>
</reference>
<proteinExistence type="predicted"/>
<dbReference type="Proteomes" id="UP001151760">
    <property type="component" value="Unassembled WGS sequence"/>
</dbReference>
<evidence type="ECO:0000256" key="1">
    <source>
        <dbReference type="SAM" id="MobiDB-lite"/>
    </source>
</evidence>
<reference evidence="2" key="2">
    <citation type="submission" date="2022-01" db="EMBL/GenBank/DDBJ databases">
        <authorList>
            <person name="Yamashiro T."/>
            <person name="Shiraishi A."/>
            <person name="Satake H."/>
            <person name="Nakayama K."/>
        </authorList>
    </citation>
    <scope>NUCLEOTIDE SEQUENCE</scope>
</reference>
<comment type="caution">
    <text evidence="2">The sequence shown here is derived from an EMBL/GenBank/DDBJ whole genome shotgun (WGS) entry which is preliminary data.</text>
</comment>
<organism evidence="2 3">
    <name type="scientific">Tanacetum coccineum</name>
    <dbReference type="NCBI Taxonomy" id="301880"/>
    <lineage>
        <taxon>Eukaryota</taxon>
        <taxon>Viridiplantae</taxon>
        <taxon>Streptophyta</taxon>
        <taxon>Embryophyta</taxon>
        <taxon>Tracheophyta</taxon>
        <taxon>Spermatophyta</taxon>
        <taxon>Magnoliopsida</taxon>
        <taxon>eudicotyledons</taxon>
        <taxon>Gunneridae</taxon>
        <taxon>Pentapetalae</taxon>
        <taxon>asterids</taxon>
        <taxon>campanulids</taxon>
        <taxon>Asterales</taxon>
        <taxon>Asteraceae</taxon>
        <taxon>Asteroideae</taxon>
        <taxon>Anthemideae</taxon>
        <taxon>Anthemidinae</taxon>
        <taxon>Tanacetum</taxon>
    </lineage>
</organism>
<feature type="compositionally biased region" description="Basic and acidic residues" evidence="1">
    <location>
        <begin position="203"/>
        <end position="226"/>
    </location>
</feature>
<feature type="region of interest" description="Disordered" evidence="1">
    <location>
        <begin position="72"/>
        <end position="153"/>
    </location>
</feature>
<feature type="compositionally biased region" description="Polar residues" evidence="1">
    <location>
        <begin position="229"/>
        <end position="240"/>
    </location>
</feature>
<name>A0ABQ5DYX3_9ASTR</name>
<sequence>MSKDQSIPRRNKVDWHMAKDDPTLTTMTFIPKHETVQKYDAILPDTLTNQALKESDTYKNYHDFATGKVIPKPKRMKEEATAQGLKTLSEITLSEADKIENLESPKQTRHNSKALYASGSDDDDQDEDNEQTESDNDGDDFVHPKFSTHDEEKNLYKTLVDAYESDKDILATYRDTVTLKRHRDDEEPSVGSNRGSKRRRARKEPESSSAPKEKTSKSTGKSKEGSKSYQKSTGKSAQAR</sequence>
<evidence type="ECO:0000313" key="2">
    <source>
        <dbReference type="EMBL" id="GJT44385.1"/>
    </source>
</evidence>
<keyword evidence="3" id="KW-1185">Reference proteome</keyword>
<feature type="region of interest" description="Disordered" evidence="1">
    <location>
        <begin position="177"/>
        <end position="240"/>
    </location>
</feature>
<feature type="compositionally biased region" description="Basic and acidic residues" evidence="1">
    <location>
        <begin position="140"/>
        <end position="153"/>
    </location>
</feature>
<feature type="compositionally biased region" description="Acidic residues" evidence="1">
    <location>
        <begin position="120"/>
        <end position="139"/>
    </location>
</feature>